<dbReference type="PANTHER" id="PTHR31234">
    <property type="entry name" value="LATE EMBRYOGENESIS ABUNDANT (LEA) HYDROXYPROLINE-RICH GLYCOPROTEIN FAMILY"/>
    <property type="match status" value="1"/>
</dbReference>
<feature type="transmembrane region" description="Helical" evidence="6">
    <location>
        <begin position="39"/>
        <end position="66"/>
    </location>
</feature>
<evidence type="ECO:0000256" key="2">
    <source>
        <dbReference type="ARBA" id="ARBA00022692"/>
    </source>
</evidence>
<evidence type="ECO:0000259" key="7">
    <source>
        <dbReference type="Pfam" id="PF03168"/>
    </source>
</evidence>
<protein>
    <recommendedName>
        <fullName evidence="7">Late embryogenesis abundant protein LEA-2 subgroup domain-containing protein</fullName>
    </recommendedName>
</protein>
<keyword evidence="9" id="KW-1185">Reference proteome</keyword>
<comment type="caution">
    <text evidence="8">The sequence shown here is derived from an EMBL/GenBank/DDBJ whole genome shotgun (WGS) entry which is preliminary data.</text>
</comment>
<evidence type="ECO:0000313" key="9">
    <source>
        <dbReference type="Proteomes" id="UP001359559"/>
    </source>
</evidence>
<keyword evidence="4 6" id="KW-0472">Membrane</keyword>
<name>A0AAN9FLU8_CLITE</name>
<evidence type="ECO:0000256" key="5">
    <source>
        <dbReference type="SAM" id="MobiDB-lite"/>
    </source>
</evidence>
<accession>A0AAN9FLU8</accession>
<dbReference type="Proteomes" id="UP001359559">
    <property type="component" value="Unassembled WGS sequence"/>
</dbReference>
<sequence length="233" mass="26625">MTDKQPQLNGAYYGPSIPASNNPPHQKHSHRRGRKCCCCLFKTLCCLLVSIILIIGVAILVFWLVVQPRSIKFHVTDAKLTQFNYTDNSTPFSYNLVLNFTARNPNKKLNYYYDGVEGHAFYDGVRLASTDVITWRNSFRQHAKSTDNMSGVFSGRRVVVLNHDEVSDFRKDERKRVFDIDVRLNFNIRFRLGDFIGGTTKMKAKCELEVPLSTTKGTTTVTAFQPTECHVEF</sequence>
<organism evidence="8 9">
    <name type="scientific">Clitoria ternatea</name>
    <name type="common">Butterfly pea</name>
    <dbReference type="NCBI Taxonomy" id="43366"/>
    <lineage>
        <taxon>Eukaryota</taxon>
        <taxon>Viridiplantae</taxon>
        <taxon>Streptophyta</taxon>
        <taxon>Embryophyta</taxon>
        <taxon>Tracheophyta</taxon>
        <taxon>Spermatophyta</taxon>
        <taxon>Magnoliopsida</taxon>
        <taxon>eudicotyledons</taxon>
        <taxon>Gunneridae</taxon>
        <taxon>Pentapetalae</taxon>
        <taxon>rosids</taxon>
        <taxon>fabids</taxon>
        <taxon>Fabales</taxon>
        <taxon>Fabaceae</taxon>
        <taxon>Papilionoideae</taxon>
        <taxon>50 kb inversion clade</taxon>
        <taxon>NPAAA clade</taxon>
        <taxon>indigoferoid/millettioid clade</taxon>
        <taxon>Phaseoleae</taxon>
        <taxon>Clitoria</taxon>
    </lineage>
</organism>
<keyword evidence="3 6" id="KW-1133">Transmembrane helix</keyword>
<reference evidence="8 9" key="1">
    <citation type="submission" date="2024-01" db="EMBL/GenBank/DDBJ databases">
        <title>The genomes of 5 underutilized Papilionoideae crops provide insights into root nodulation and disease resistance.</title>
        <authorList>
            <person name="Yuan L."/>
        </authorList>
    </citation>
    <scope>NUCLEOTIDE SEQUENCE [LARGE SCALE GENOMIC DNA]</scope>
    <source>
        <strain evidence="8">LY-2023</strain>
        <tissue evidence="8">Leaf</tissue>
    </source>
</reference>
<dbReference type="EMBL" id="JAYKXN010000006">
    <property type="protein sequence ID" value="KAK7278729.1"/>
    <property type="molecule type" value="Genomic_DNA"/>
</dbReference>
<feature type="region of interest" description="Disordered" evidence="5">
    <location>
        <begin position="1"/>
        <end position="26"/>
    </location>
</feature>
<gene>
    <name evidence="8" type="ORF">RJT34_23765</name>
</gene>
<evidence type="ECO:0000313" key="8">
    <source>
        <dbReference type="EMBL" id="KAK7278729.1"/>
    </source>
</evidence>
<dbReference type="GO" id="GO:0098542">
    <property type="term" value="P:defense response to other organism"/>
    <property type="evidence" value="ECO:0007669"/>
    <property type="project" value="InterPro"/>
</dbReference>
<evidence type="ECO:0000256" key="1">
    <source>
        <dbReference type="ARBA" id="ARBA00004167"/>
    </source>
</evidence>
<dbReference type="InterPro" id="IPR044839">
    <property type="entry name" value="NDR1-like"/>
</dbReference>
<dbReference type="PANTHER" id="PTHR31234:SF2">
    <property type="entry name" value="OS05G0199100 PROTEIN"/>
    <property type="match status" value="1"/>
</dbReference>
<feature type="domain" description="Late embryogenesis abundant protein LEA-2 subgroup" evidence="7">
    <location>
        <begin position="100"/>
        <end position="206"/>
    </location>
</feature>
<dbReference type="InterPro" id="IPR004864">
    <property type="entry name" value="LEA_2"/>
</dbReference>
<evidence type="ECO:0000256" key="3">
    <source>
        <dbReference type="ARBA" id="ARBA00022989"/>
    </source>
</evidence>
<proteinExistence type="predicted"/>
<comment type="subcellular location">
    <subcellularLocation>
        <location evidence="1">Membrane</location>
        <topology evidence="1">Single-pass membrane protein</topology>
    </subcellularLocation>
</comment>
<dbReference type="Pfam" id="PF03168">
    <property type="entry name" value="LEA_2"/>
    <property type="match status" value="1"/>
</dbReference>
<evidence type="ECO:0000256" key="6">
    <source>
        <dbReference type="SAM" id="Phobius"/>
    </source>
</evidence>
<dbReference type="GO" id="GO:0005886">
    <property type="term" value="C:plasma membrane"/>
    <property type="evidence" value="ECO:0007669"/>
    <property type="project" value="TreeGrafter"/>
</dbReference>
<evidence type="ECO:0000256" key="4">
    <source>
        <dbReference type="ARBA" id="ARBA00023136"/>
    </source>
</evidence>
<keyword evidence="2 6" id="KW-0812">Transmembrane</keyword>
<dbReference type="AlphaFoldDB" id="A0AAN9FLU8"/>